<evidence type="ECO:0000256" key="1">
    <source>
        <dbReference type="SAM" id="Phobius"/>
    </source>
</evidence>
<protein>
    <recommendedName>
        <fullName evidence="2">HTH LytTR-type domain-containing protein</fullName>
    </recommendedName>
</protein>
<proteinExistence type="predicted"/>
<reference evidence="3 4" key="1">
    <citation type="submission" date="2017-03" db="EMBL/GenBank/DDBJ databases">
        <authorList>
            <person name="Afonso C.L."/>
            <person name="Miller P.J."/>
            <person name="Scott M.A."/>
            <person name="Spackman E."/>
            <person name="Goraichik I."/>
            <person name="Dimitrov K.M."/>
            <person name="Suarez D.L."/>
            <person name="Swayne D.E."/>
        </authorList>
    </citation>
    <scope>NUCLEOTIDE SEQUENCE [LARGE SCALE GENOMIC DNA]</scope>
    <source>
        <strain evidence="3 4">CECT 8397</strain>
    </source>
</reference>
<dbReference type="EMBL" id="FWFT01000004">
    <property type="protein sequence ID" value="SLN49786.1"/>
    <property type="molecule type" value="Genomic_DNA"/>
</dbReference>
<dbReference type="Proteomes" id="UP000193623">
    <property type="component" value="Unassembled WGS sequence"/>
</dbReference>
<organism evidence="3 4">
    <name type="scientific">Pseudooctadecabacter jejudonensis</name>
    <dbReference type="NCBI Taxonomy" id="1391910"/>
    <lineage>
        <taxon>Bacteria</taxon>
        <taxon>Pseudomonadati</taxon>
        <taxon>Pseudomonadota</taxon>
        <taxon>Alphaproteobacteria</taxon>
        <taxon>Rhodobacterales</taxon>
        <taxon>Paracoccaceae</taxon>
        <taxon>Pseudooctadecabacter</taxon>
    </lineage>
</organism>
<keyword evidence="1" id="KW-0812">Transmembrane</keyword>
<feature type="domain" description="HTH LytTR-type" evidence="2">
    <location>
        <begin position="165"/>
        <end position="253"/>
    </location>
</feature>
<dbReference type="AlphaFoldDB" id="A0A1Y5SX02"/>
<feature type="transmembrane region" description="Helical" evidence="1">
    <location>
        <begin position="114"/>
        <end position="133"/>
    </location>
</feature>
<feature type="transmembrane region" description="Helical" evidence="1">
    <location>
        <begin position="80"/>
        <end position="99"/>
    </location>
</feature>
<evidence type="ECO:0000313" key="3">
    <source>
        <dbReference type="EMBL" id="SLN49786.1"/>
    </source>
</evidence>
<dbReference type="InterPro" id="IPR007492">
    <property type="entry name" value="LytTR_DNA-bd_dom"/>
</dbReference>
<dbReference type="SMART" id="SM00850">
    <property type="entry name" value="LytTR"/>
    <property type="match status" value="1"/>
</dbReference>
<dbReference type="RefSeq" id="WP_085864986.1">
    <property type="nucleotide sequence ID" value="NZ_FWFT01000004.1"/>
</dbReference>
<keyword evidence="4" id="KW-1185">Reference proteome</keyword>
<feature type="transmembrane region" description="Helical" evidence="1">
    <location>
        <begin position="12"/>
        <end position="37"/>
    </location>
</feature>
<dbReference type="OrthoDB" id="7028951at2"/>
<sequence>MEERAKGAVATVKSVVTGSLLFGWAITTFVVALSGPFGTFETQTFAWRLVYWGCLIAVAILIALAWRLFWRQILAARPEWVEDVAVILSLGLTFGPLVVEFNSWLTGGLSVTSLSWHMTVGITICVGAGILVLRRWMAPTAPAGSAAPSRDRLLDRIDAPDGVRLTRISSDNHHIRICTDDGAEYRILMRLRDALGEIDVEPGLCTHRSHWVALRWIILVDETGGKPVVRTTCGSSVPVGPKYRGELVNAGLLAA</sequence>
<dbReference type="PROSITE" id="PS50930">
    <property type="entry name" value="HTH_LYTTR"/>
    <property type="match status" value="1"/>
</dbReference>
<dbReference type="Pfam" id="PF04397">
    <property type="entry name" value="LytTR"/>
    <property type="match status" value="1"/>
</dbReference>
<gene>
    <name evidence="3" type="ORF">PSJ8397_02584</name>
</gene>
<keyword evidence="1" id="KW-1133">Transmembrane helix</keyword>
<dbReference type="GO" id="GO:0003677">
    <property type="term" value="F:DNA binding"/>
    <property type="evidence" value="ECO:0007669"/>
    <property type="project" value="InterPro"/>
</dbReference>
<evidence type="ECO:0000259" key="2">
    <source>
        <dbReference type="PROSITE" id="PS50930"/>
    </source>
</evidence>
<evidence type="ECO:0000313" key="4">
    <source>
        <dbReference type="Proteomes" id="UP000193623"/>
    </source>
</evidence>
<name>A0A1Y5SX02_9RHOB</name>
<keyword evidence="1" id="KW-0472">Membrane</keyword>
<accession>A0A1Y5SX02</accession>
<feature type="transmembrane region" description="Helical" evidence="1">
    <location>
        <begin position="49"/>
        <end position="68"/>
    </location>
</feature>